<accession>A0A7K1SUI0</accession>
<sequence>MKNILPLLLLLSFSVAACYAQTAATSPQFKIFEQTLSAANLQFSFPKDFKEIKALHTVTTNVDYAMELPNANFQVWYKVKDLQKEWPKFKVTEDDPKRSATNPDSLYNLESLSAATKLAGKDNFTAKTLPPDLLTVFHADEGKSYQLNLYDRPETGHYQYGLLMCLQKNGTGYILMLFLGNENGPEFYKKVNKAYYSVRFN</sequence>
<feature type="signal peptide" evidence="1">
    <location>
        <begin position="1"/>
        <end position="20"/>
    </location>
</feature>
<evidence type="ECO:0000313" key="3">
    <source>
        <dbReference type="Proteomes" id="UP000462014"/>
    </source>
</evidence>
<comment type="caution">
    <text evidence="2">The sequence shown here is derived from an EMBL/GenBank/DDBJ whole genome shotgun (WGS) entry which is preliminary data.</text>
</comment>
<proteinExistence type="predicted"/>
<name>A0A7K1SUI0_9SPHI</name>
<dbReference type="PROSITE" id="PS51257">
    <property type="entry name" value="PROKAR_LIPOPROTEIN"/>
    <property type="match status" value="1"/>
</dbReference>
<evidence type="ECO:0000313" key="2">
    <source>
        <dbReference type="EMBL" id="MVN20981.1"/>
    </source>
</evidence>
<organism evidence="2 3">
    <name type="scientific">Mucilaginibacter arboris</name>
    <dbReference type="NCBI Taxonomy" id="2682090"/>
    <lineage>
        <taxon>Bacteria</taxon>
        <taxon>Pseudomonadati</taxon>
        <taxon>Bacteroidota</taxon>
        <taxon>Sphingobacteriia</taxon>
        <taxon>Sphingobacteriales</taxon>
        <taxon>Sphingobacteriaceae</taxon>
        <taxon>Mucilaginibacter</taxon>
    </lineage>
</organism>
<keyword evidence="3" id="KW-1185">Reference proteome</keyword>
<reference evidence="2 3" key="1">
    <citation type="submission" date="2019-12" db="EMBL/GenBank/DDBJ databases">
        <title>Mucilaginibacter sp. HMF7410 genome sequencing and assembly.</title>
        <authorList>
            <person name="Kang H."/>
            <person name="Cha I."/>
            <person name="Kim H."/>
            <person name="Joh K."/>
        </authorList>
    </citation>
    <scope>NUCLEOTIDE SEQUENCE [LARGE SCALE GENOMIC DNA]</scope>
    <source>
        <strain evidence="2 3">HMF7410</strain>
    </source>
</reference>
<dbReference type="AlphaFoldDB" id="A0A7K1SUI0"/>
<protein>
    <recommendedName>
        <fullName evidence="4">PsbP C-terminal domain-containing protein</fullName>
    </recommendedName>
</protein>
<gene>
    <name evidence="2" type="ORF">GO621_05450</name>
</gene>
<dbReference type="EMBL" id="WPIK01000004">
    <property type="protein sequence ID" value="MVN20981.1"/>
    <property type="molecule type" value="Genomic_DNA"/>
</dbReference>
<dbReference type="Proteomes" id="UP000462014">
    <property type="component" value="Unassembled WGS sequence"/>
</dbReference>
<dbReference type="RefSeq" id="WP_157564943.1">
    <property type="nucleotide sequence ID" value="NZ_WPIK01000004.1"/>
</dbReference>
<evidence type="ECO:0008006" key="4">
    <source>
        <dbReference type="Google" id="ProtNLM"/>
    </source>
</evidence>
<keyword evidence="1" id="KW-0732">Signal</keyword>
<feature type="chain" id="PRO_5029535181" description="PsbP C-terminal domain-containing protein" evidence="1">
    <location>
        <begin position="21"/>
        <end position="201"/>
    </location>
</feature>
<evidence type="ECO:0000256" key="1">
    <source>
        <dbReference type="SAM" id="SignalP"/>
    </source>
</evidence>